<dbReference type="PANTHER" id="PTHR31834">
    <property type="entry name" value="INITIATION-SPECIFIC ALPHA-1,6-MANNOSYLTRANSFERASE"/>
    <property type="match status" value="1"/>
</dbReference>
<feature type="region of interest" description="Disordered" evidence="2">
    <location>
        <begin position="35"/>
        <end position="115"/>
    </location>
</feature>
<accession>C5FT42</accession>
<dbReference type="RefSeq" id="XP_002845995.1">
    <property type="nucleotide sequence ID" value="XM_002845949.1"/>
</dbReference>
<keyword evidence="3" id="KW-0812">Transmembrane</keyword>
<dbReference type="GO" id="GO:0000136">
    <property type="term" value="C:mannan polymerase complex"/>
    <property type="evidence" value="ECO:0007669"/>
    <property type="project" value="TreeGrafter"/>
</dbReference>
<evidence type="ECO:0000313" key="4">
    <source>
        <dbReference type="EMBL" id="EEQ33045.1"/>
    </source>
</evidence>
<keyword evidence="3" id="KW-0472">Membrane</keyword>
<organism evidence="4 5">
    <name type="scientific">Arthroderma otae (strain ATCC MYA-4605 / CBS 113480)</name>
    <name type="common">Microsporum canis</name>
    <dbReference type="NCBI Taxonomy" id="554155"/>
    <lineage>
        <taxon>Eukaryota</taxon>
        <taxon>Fungi</taxon>
        <taxon>Dikarya</taxon>
        <taxon>Ascomycota</taxon>
        <taxon>Pezizomycotina</taxon>
        <taxon>Eurotiomycetes</taxon>
        <taxon>Eurotiomycetidae</taxon>
        <taxon>Onygenales</taxon>
        <taxon>Arthrodermataceae</taxon>
        <taxon>Microsporum</taxon>
    </lineage>
</organism>
<dbReference type="Gene3D" id="3.90.550.20">
    <property type="match status" value="1"/>
</dbReference>
<feature type="compositionally biased region" description="Low complexity" evidence="2">
    <location>
        <begin position="88"/>
        <end position="108"/>
    </location>
</feature>
<keyword evidence="4" id="KW-0808">Transferase</keyword>
<comment type="similarity">
    <text evidence="1">Belongs to the glycosyltransferase 32 family.</text>
</comment>
<protein>
    <submittedName>
        <fullName evidence="4">Alpha 1,6 mannosyltransferase</fullName>
    </submittedName>
</protein>
<dbReference type="GO" id="GO:0006487">
    <property type="term" value="P:protein N-linked glycosylation"/>
    <property type="evidence" value="ECO:0007669"/>
    <property type="project" value="TreeGrafter"/>
</dbReference>
<evidence type="ECO:0000256" key="2">
    <source>
        <dbReference type="SAM" id="MobiDB-lite"/>
    </source>
</evidence>
<keyword evidence="3" id="KW-1133">Transmembrane helix</keyword>
<name>C5FT42_ARTOC</name>
<dbReference type="SUPFAM" id="SSF53448">
    <property type="entry name" value="Nucleotide-diphospho-sugar transferases"/>
    <property type="match status" value="1"/>
</dbReference>
<proteinExistence type="inferred from homology"/>
<evidence type="ECO:0000256" key="3">
    <source>
        <dbReference type="SAM" id="Phobius"/>
    </source>
</evidence>
<dbReference type="Proteomes" id="UP000002035">
    <property type="component" value="Unassembled WGS sequence"/>
</dbReference>
<dbReference type="InterPro" id="IPR007577">
    <property type="entry name" value="GlycoTrfase_DXD_sugar-bd_CS"/>
</dbReference>
<dbReference type="Pfam" id="PF04488">
    <property type="entry name" value="Gly_transf_sug"/>
    <property type="match status" value="1"/>
</dbReference>
<dbReference type="AlphaFoldDB" id="C5FT42"/>
<dbReference type="OrthoDB" id="409543at2759"/>
<dbReference type="EMBL" id="DS995705">
    <property type="protein sequence ID" value="EEQ33045.1"/>
    <property type="molecule type" value="Genomic_DNA"/>
</dbReference>
<keyword evidence="4" id="KW-0328">Glycosyltransferase</keyword>
<dbReference type="InterPro" id="IPR039367">
    <property type="entry name" value="Och1-like"/>
</dbReference>
<dbReference type="VEuPathDB" id="FungiDB:MCYG_05864"/>
<keyword evidence="5" id="KW-1185">Reference proteome</keyword>
<dbReference type="OMA" id="WVFAARP"/>
<feature type="compositionally biased region" description="Basic and acidic residues" evidence="2">
    <location>
        <begin position="38"/>
        <end position="47"/>
    </location>
</feature>
<dbReference type="InterPro" id="IPR029044">
    <property type="entry name" value="Nucleotide-diphossugar_trans"/>
</dbReference>
<reference evidence="5" key="1">
    <citation type="journal article" date="2012" name="MBio">
        <title>Comparative genome analysis of Trichophyton rubrum and related dermatophytes reveals candidate genes involved in infection.</title>
        <authorList>
            <person name="Martinez D.A."/>
            <person name="Oliver B.G."/>
            <person name="Graeser Y."/>
            <person name="Goldberg J.M."/>
            <person name="Li W."/>
            <person name="Martinez-Rossi N.M."/>
            <person name="Monod M."/>
            <person name="Shelest E."/>
            <person name="Barton R.C."/>
            <person name="Birch E."/>
            <person name="Brakhage A.A."/>
            <person name="Chen Z."/>
            <person name="Gurr S.J."/>
            <person name="Heiman D."/>
            <person name="Heitman J."/>
            <person name="Kosti I."/>
            <person name="Rossi A."/>
            <person name="Saif S."/>
            <person name="Samalova M."/>
            <person name="Saunders C.W."/>
            <person name="Shea T."/>
            <person name="Summerbell R.C."/>
            <person name="Xu J."/>
            <person name="Young S."/>
            <person name="Zeng Q."/>
            <person name="Birren B.W."/>
            <person name="Cuomo C.A."/>
            <person name="White T.C."/>
        </authorList>
    </citation>
    <scope>NUCLEOTIDE SEQUENCE [LARGE SCALE GENOMIC DNA]</scope>
    <source>
        <strain evidence="5">ATCC MYA-4605 / CBS 113480</strain>
    </source>
</reference>
<evidence type="ECO:0000313" key="5">
    <source>
        <dbReference type="Proteomes" id="UP000002035"/>
    </source>
</evidence>
<dbReference type="PANTHER" id="PTHR31834:SF8">
    <property type="entry name" value="TRANSFERASE, PUTATIVE (AFU_ORTHOLOGUE AFUA_6G14040)-RELATED"/>
    <property type="match status" value="1"/>
</dbReference>
<gene>
    <name evidence="4" type="ORF">MCYG_05864</name>
</gene>
<dbReference type="HOGENOM" id="CLU_621413_0_0_1"/>
<dbReference type="GeneID" id="9224284"/>
<feature type="transmembrane region" description="Helical" evidence="3">
    <location>
        <begin position="7"/>
        <end position="26"/>
    </location>
</feature>
<dbReference type="STRING" id="554155.C5FT42"/>
<dbReference type="GO" id="GO:0000009">
    <property type="term" value="F:alpha-1,6-mannosyltransferase activity"/>
    <property type="evidence" value="ECO:0007669"/>
    <property type="project" value="InterPro"/>
</dbReference>
<dbReference type="eggNOG" id="ENOG502SNUI">
    <property type="taxonomic scope" value="Eukaryota"/>
</dbReference>
<feature type="region of interest" description="Disordered" evidence="2">
    <location>
        <begin position="349"/>
        <end position="428"/>
    </location>
</feature>
<sequence>MASAWQRVLRALIIATIISIVLFYSARQFGPAPVSNTIHDRPDDQHKPFQPPAPKPDEEPSLISLPPLGKPTPASPSTASSEGAGILPSSTSPVAPVSSSSSSSVPASGTIPGIPGKIWQTSKHANLTNEQSTMTNTWLAKNPTFRHELLTDESSDDYVRSRYAEHKDIVALYTGLTIPIIRADLLRYLILLAEGGIWADLDTTCDEPVSSWLPAETYKANSTIKTGLVVGLEPDADHGGRKVIVDDIVRELYDIAKQKSVGPEGITLEMISDVVEVTGRKKMTAKIIESLSKTLHKEISDTDLTSDSKEPRYLDDVVVLPVPAFASYDGNPKPHGEVLVTHHHAGTWKSAAEAARKNREKQLKEEADRLEKAAQEAERKQKEEDAEKKKEEDRTKKAKEDGERQRKEDEAKQTKEVQERREREGKQL</sequence>
<evidence type="ECO:0000256" key="1">
    <source>
        <dbReference type="ARBA" id="ARBA00009003"/>
    </source>
</evidence>
<feature type="compositionally biased region" description="Basic and acidic residues" evidence="2">
    <location>
        <begin position="354"/>
        <end position="428"/>
    </location>
</feature>